<keyword evidence="3" id="KW-1185">Reference proteome</keyword>
<comment type="caution">
    <text evidence="2">The sequence shown here is derived from an EMBL/GenBank/DDBJ whole genome shotgun (WGS) entry which is preliminary data.</text>
</comment>
<sequence length="607" mass="68879">MLSHNQQPASADNLTATRLRFGPLYDRVFVDLIRSMAATTKSEQGLHSAYLNQTATGMARLVLSSNTAASEAYAALSHCWGKARGGHLSTGNLNQYMESLSLHTLPQTFQDAVRVCRDLGIRYIWIDALCIIQDSREDWNREAPQMAEIYTHAFVTLATPAAEGDDAGFLRAHEARLVSPLLFALSARGRKFPTVAGRMSLMRDANSVLSRQNTYYRLERSETFDDFVTFARLYSRGWAFQERALSQRLIYFAEDQVYWQCSTATEGSHGFRRRVTNMLSDLQDSSRITDWAPVSTRWLSSGYDDTAIQRVLPPQENPDAGVFFFRMWNHMVDDYSACNLTYPEDKFMAISGLISRMCSVAGWRPQDYLAGHWRHHLPISLLWRVWNPDFGPANKAPSWSWAKLNVGVKSCLLPDSSSPGRHNYTMLMTVLRATAPSTNGAYGSFPEGCITSQCRLCEMILRPRVRSEISEWTVHAGKARRRFKAQTGTLLVGETEDGLMLAEIRHDRQEPFSDMSRQRVFFAPLYRHISAFEDDDYSKYPTYEGLLFKPTGLTKGQFTRVGYMKIASSGEDASLYDLVSWAFKHEAVDEDCYRAFDGDEIYTVDLI</sequence>
<evidence type="ECO:0000259" key="1">
    <source>
        <dbReference type="Pfam" id="PF06985"/>
    </source>
</evidence>
<name>A0AAJ0DGN0_9PEZI</name>
<dbReference type="AlphaFoldDB" id="A0AAJ0DGN0"/>
<organism evidence="2 3">
    <name type="scientific">Extremus antarcticus</name>
    <dbReference type="NCBI Taxonomy" id="702011"/>
    <lineage>
        <taxon>Eukaryota</taxon>
        <taxon>Fungi</taxon>
        <taxon>Dikarya</taxon>
        <taxon>Ascomycota</taxon>
        <taxon>Pezizomycotina</taxon>
        <taxon>Dothideomycetes</taxon>
        <taxon>Dothideomycetidae</taxon>
        <taxon>Mycosphaerellales</taxon>
        <taxon>Extremaceae</taxon>
        <taxon>Extremus</taxon>
    </lineage>
</organism>
<dbReference type="PANTHER" id="PTHR33112">
    <property type="entry name" value="DOMAIN PROTEIN, PUTATIVE-RELATED"/>
    <property type="match status" value="1"/>
</dbReference>
<dbReference type="Pfam" id="PF06985">
    <property type="entry name" value="HET"/>
    <property type="match status" value="1"/>
</dbReference>
<reference evidence="2" key="1">
    <citation type="submission" date="2023-04" db="EMBL/GenBank/DDBJ databases">
        <title>Black Yeasts Isolated from many extreme environments.</title>
        <authorList>
            <person name="Coleine C."/>
            <person name="Stajich J.E."/>
            <person name="Selbmann L."/>
        </authorList>
    </citation>
    <scope>NUCLEOTIDE SEQUENCE</scope>
    <source>
        <strain evidence="2">CCFEE 5312</strain>
    </source>
</reference>
<dbReference type="EMBL" id="JAWDJX010000015">
    <property type="protein sequence ID" value="KAK3053572.1"/>
    <property type="molecule type" value="Genomic_DNA"/>
</dbReference>
<gene>
    <name evidence="2" type="ORF">LTR09_005316</name>
</gene>
<dbReference type="InterPro" id="IPR010730">
    <property type="entry name" value="HET"/>
</dbReference>
<feature type="domain" description="Heterokaryon incompatibility" evidence="1">
    <location>
        <begin position="73"/>
        <end position="242"/>
    </location>
</feature>
<evidence type="ECO:0000313" key="3">
    <source>
        <dbReference type="Proteomes" id="UP001271007"/>
    </source>
</evidence>
<accession>A0AAJ0DGN0</accession>
<dbReference type="Proteomes" id="UP001271007">
    <property type="component" value="Unassembled WGS sequence"/>
</dbReference>
<dbReference type="PANTHER" id="PTHR33112:SF10">
    <property type="entry name" value="TOL"/>
    <property type="match status" value="1"/>
</dbReference>
<evidence type="ECO:0000313" key="2">
    <source>
        <dbReference type="EMBL" id="KAK3053572.1"/>
    </source>
</evidence>
<proteinExistence type="predicted"/>
<protein>
    <recommendedName>
        <fullName evidence="1">Heterokaryon incompatibility domain-containing protein</fullName>
    </recommendedName>
</protein>